<dbReference type="AlphaFoldDB" id="A0AA48KWG3"/>
<protein>
    <submittedName>
        <fullName evidence="2">Uncharacterized protein</fullName>
    </submittedName>
</protein>
<name>A0AA48KWG3_9FIRM</name>
<evidence type="ECO:0000256" key="1">
    <source>
        <dbReference type="SAM" id="Coils"/>
    </source>
</evidence>
<evidence type="ECO:0000313" key="2">
    <source>
        <dbReference type="EMBL" id="BED92981.1"/>
    </source>
</evidence>
<dbReference type="KEGG" id="ptrh:RsTaC01_0919"/>
<proteinExistence type="predicted"/>
<gene>
    <name evidence="2" type="ORF">RsTaC01_0919</name>
</gene>
<dbReference type="EMBL" id="AP027925">
    <property type="protein sequence ID" value="BED92981.1"/>
    <property type="molecule type" value="Genomic_DNA"/>
</dbReference>
<keyword evidence="1" id="KW-0175">Coiled coil</keyword>
<organism evidence="2">
    <name type="scientific">Candidatus Paraimprobicoccus trichonymphae</name>
    <dbReference type="NCBI Taxonomy" id="3033793"/>
    <lineage>
        <taxon>Bacteria</taxon>
        <taxon>Bacillati</taxon>
        <taxon>Bacillota</taxon>
        <taxon>Clostridia</taxon>
        <taxon>Candidatus Paraimprobicoccus</taxon>
    </lineage>
</organism>
<reference evidence="2" key="1">
    <citation type="journal article" date="2023" name="ISME J.">
        <title>Emergence of putative energy parasites within Clostridia revealed by genome analysis of a novel endosymbiotic clade.</title>
        <authorList>
            <person name="Takahashi K."/>
            <person name="Kuwahara H."/>
            <person name="Horikawa Y."/>
            <person name="Izawa K."/>
            <person name="Kato D."/>
            <person name="Inagaki T."/>
            <person name="Yuki M."/>
            <person name="Ohkuma M."/>
            <person name="Hongoh Y."/>
        </authorList>
    </citation>
    <scope>NUCLEOTIDE SEQUENCE</scope>
    <source>
        <strain evidence="2">RsTa-C01</strain>
    </source>
</reference>
<dbReference type="Proteomes" id="UP001335720">
    <property type="component" value="Chromosome"/>
</dbReference>
<feature type="coiled-coil region" evidence="1">
    <location>
        <begin position="13"/>
        <end position="40"/>
    </location>
</feature>
<sequence>MNKILEIKKKIKTANCKSQLDAYIKEYKEAEKKLDINKKSENVKNNSKILRNPKTKNIKNGIYNEIYYLISTGFDKNIEDKYFPLTYNNQHSPLFNDDYVYKNNGVYGNIWINLTKNNHDYEDSDGYITYGDFSIADEWAEYIGLFEEGERPDNYVWHHVFMGWFGYRDPEAYLFEDGLSTTEILSNNDVNFFQTDEPFKYYDKNIGKIAVLDASSWTNCIDQKAYYWSPEDYSLLQLVHKDLIFESDYLDSCDQYVIWSDNVSDVYNGDYTQGNYDRYRKNFNSKRS</sequence>
<accession>A0AA48KWG3</accession>